<evidence type="ECO:0000313" key="7">
    <source>
        <dbReference type="EMBL" id="CAH1778331.1"/>
    </source>
</evidence>
<keyword evidence="8" id="KW-1185">Reference proteome</keyword>
<dbReference type="PANTHER" id="PTHR16515:SF49">
    <property type="entry name" value="GASTRULA ZINC FINGER PROTEIN XLCGF49.1-LIKE-RELATED"/>
    <property type="match status" value="1"/>
</dbReference>
<proteinExistence type="predicted"/>
<dbReference type="GO" id="GO:0008270">
    <property type="term" value="F:zinc ion binding"/>
    <property type="evidence" value="ECO:0007669"/>
    <property type="project" value="UniProtKB-KW"/>
</dbReference>
<dbReference type="SUPFAM" id="SSF57667">
    <property type="entry name" value="beta-beta-alpha zinc fingers"/>
    <property type="match status" value="1"/>
</dbReference>
<dbReference type="EMBL" id="CAIIXF020000002">
    <property type="protein sequence ID" value="CAH1778331.1"/>
    <property type="molecule type" value="Genomic_DNA"/>
</dbReference>
<accession>A0A8J1TJH8</accession>
<dbReference type="InterPro" id="IPR050331">
    <property type="entry name" value="Zinc_finger"/>
</dbReference>
<reference evidence="7" key="1">
    <citation type="submission" date="2022-03" db="EMBL/GenBank/DDBJ databases">
        <authorList>
            <person name="Martin C."/>
        </authorList>
    </citation>
    <scope>NUCLEOTIDE SEQUENCE</scope>
</reference>
<evidence type="ECO:0000256" key="1">
    <source>
        <dbReference type="ARBA" id="ARBA00004123"/>
    </source>
</evidence>
<evidence type="ECO:0000256" key="4">
    <source>
        <dbReference type="ARBA" id="ARBA00022771"/>
    </source>
</evidence>
<dbReference type="InterPro" id="IPR013087">
    <property type="entry name" value="Znf_C2H2_type"/>
</dbReference>
<dbReference type="SMART" id="SM00355">
    <property type="entry name" value="ZnF_C2H2"/>
    <property type="match status" value="2"/>
</dbReference>
<keyword evidence="6" id="KW-0539">Nucleus</keyword>
<dbReference type="Pfam" id="PF00096">
    <property type="entry name" value="zf-C2H2"/>
    <property type="match status" value="1"/>
</dbReference>
<dbReference type="AlphaFoldDB" id="A0A8J1TJH8"/>
<keyword evidence="3" id="KW-0677">Repeat</keyword>
<dbReference type="FunFam" id="3.30.160.60:FF:000446">
    <property type="entry name" value="Zinc finger protein"/>
    <property type="match status" value="1"/>
</dbReference>
<dbReference type="PANTHER" id="PTHR16515">
    <property type="entry name" value="PR DOMAIN ZINC FINGER PROTEIN"/>
    <property type="match status" value="1"/>
</dbReference>
<protein>
    <submittedName>
        <fullName evidence="7">Uncharacterized protein</fullName>
    </submittedName>
</protein>
<dbReference type="Gene3D" id="3.30.160.60">
    <property type="entry name" value="Classic Zinc Finger"/>
    <property type="match status" value="1"/>
</dbReference>
<evidence type="ECO:0000256" key="2">
    <source>
        <dbReference type="ARBA" id="ARBA00022723"/>
    </source>
</evidence>
<comment type="caution">
    <text evidence="7">The sequence shown here is derived from an EMBL/GenBank/DDBJ whole genome shotgun (WGS) entry which is preliminary data.</text>
</comment>
<evidence type="ECO:0000313" key="8">
    <source>
        <dbReference type="Proteomes" id="UP000749559"/>
    </source>
</evidence>
<dbReference type="GO" id="GO:0005634">
    <property type="term" value="C:nucleus"/>
    <property type="evidence" value="ECO:0007669"/>
    <property type="project" value="UniProtKB-SubCell"/>
</dbReference>
<evidence type="ECO:0000256" key="3">
    <source>
        <dbReference type="ARBA" id="ARBA00022737"/>
    </source>
</evidence>
<gene>
    <name evidence="7" type="ORF">OFUS_LOCUS5263</name>
</gene>
<name>A0A8J1TJH8_OWEFU</name>
<keyword evidence="4" id="KW-0863">Zinc-finger</keyword>
<dbReference type="PROSITE" id="PS00028">
    <property type="entry name" value="ZINC_FINGER_C2H2_1"/>
    <property type="match status" value="2"/>
</dbReference>
<organism evidence="7 8">
    <name type="scientific">Owenia fusiformis</name>
    <name type="common">Polychaete worm</name>
    <dbReference type="NCBI Taxonomy" id="6347"/>
    <lineage>
        <taxon>Eukaryota</taxon>
        <taxon>Metazoa</taxon>
        <taxon>Spiralia</taxon>
        <taxon>Lophotrochozoa</taxon>
        <taxon>Annelida</taxon>
        <taxon>Polychaeta</taxon>
        <taxon>Sedentaria</taxon>
        <taxon>Canalipalpata</taxon>
        <taxon>Sabellida</taxon>
        <taxon>Oweniida</taxon>
        <taxon>Oweniidae</taxon>
        <taxon>Owenia</taxon>
    </lineage>
</organism>
<keyword evidence="2" id="KW-0479">Metal-binding</keyword>
<keyword evidence="5" id="KW-0862">Zinc</keyword>
<comment type="subcellular location">
    <subcellularLocation>
        <location evidence="1">Nucleus</location>
    </subcellularLocation>
</comment>
<dbReference type="PROSITE" id="PS50157">
    <property type="entry name" value="ZINC_FINGER_C2H2_2"/>
    <property type="match status" value="2"/>
</dbReference>
<evidence type="ECO:0000256" key="6">
    <source>
        <dbReference type="ARBA" id="ARBA00023242"/>
    </source>
</evidence>
<dbReference type="GO" id="GO:0010468">
    <property type="term" value="P:regulation of gene expression"/>
    <property type="evidence" value="ECO:0007669"/>
    <property type="project" value="TreeGrafter"/>
</dbReference>
<dbReference type="OrthoDB" id="6573665at2759"/>
<dbReference type="InterPro" id="IPR036236">
    <property type="entry name" value="Znf_C2H2_sf"/>
</dbReference>
<evidence type="ECO:0000256" key="5">
    <source>
        <dbReference type="ARBA" id="ARBA00022833"/>
    </source>
</evidence>
<sequence>SGMSNTFILRMNPYNQDNAVSRFATLDQLNEPPEQDSNNRTKCVVCNRQFTSKSNLNQHMKIHEAKSLACHICCKLFRRMTHLRRHVLDVHGKEYIGARNRKSSSPK</sequence>
<dbReference type="Proteomes" id="UP000749559">
    <property type="component" value="Unassembled WGS sequence"/>
</dbReference>
<feature type="non-terminal residue" evidence="7">
    <location>
        <position position="1"/>
    </location>
</feature>